<evidence type="ECO:0000313" key="2">
    <source>
        <dbReference type="EMBL" id="GAA0348100.1"/>
    </source>
</evidence>
<accession>A0ABP3GNU0</accession>
<feature type="compositionally biased region" description="Basic and acidic residues" evidence="1">
    <location>
        <begin position="17"/>
        <end position="46"/>
    </location>
</feature>
<name>A0ABP3GNU0_9ACTN</name>
<protein>
    <submittedName>
        <fullName evidence="2">Uncharacterized protein</fullName>
    </submittedName>
</protein>
<gene>
    <name evidence="2" type="ORF">GCM10010319_25850</name>
</gene>
<proteinExistence type="predicted"/>
<evidence type="ECO:0000256" key="1">
    <source>
        <dbReference type="SAM" id="MobiDB-lite"/>
    </source>
</evidence>
<reference evidence="3" key="1">
    <citation type="journal article" date="2019" name="Int. J. Syst. Evol. Microbiol.">
        <title>The Global Catalogue of Microorganisms (GCM) 10K type strain sequencing project: providing services to taxonomists for standard genome sequencing and annotation.</title>
        <authorList>
            <consortium name="The Broad Institute Genomics Platform"/>
            <consortium name="The Broad Institute Genome Sequencing Center for Infectious Disease"/>
            <person name="Wu L."/>
            <person name="Ma J."/>
        </authorList>
    </citation>
    <scope>NUCLEOTIDE SEQUENCE [LARGE SCALE GENOMIC DNA]</scope>
    <source>
        <strain evidence="3">JCM 4565</strain>
    </source>
</reference>
<comment type="caution">
    <text evidence="2">The sequence shown here is derived from an EMBL/GenBank/DDBJ whole genome shotgun (WGS) entry which is preliminary data.</text>
</comment>
<organism evidence="2 3">
    <name type="scientific">Streptomyces blastmyceticus</name>
    <dbReference type="NCBI Taxonomy" id="68180"/>
    <lineage>
        <taxon>Bacteria</taxon>
        <taxon>Bacillati</taxon>
        <taxon>Actinomycetota</taxon>
        <taxon>Actinomycetes</taxon>
        <taxon>Kitasatosporales</taxon>
        <taxon>Streptomycetaceae</taxon>
        <taxon>Streptomyces</taxon>
    </lineage>
</organism>
<sequence>MNAPTQHQWPVGLASPRDQEAHLMGKHGDGKDGEEGDKNQSKKESDGQWTKPVTNPPKK</sequence>
<evidence type="ECO:0000313" key="3">
    <source>
        <dbReference type="Proteomes" id="UP001500063"/>
    </source>
</evidence>
<keyword evidence="3" id="KW-1185">Reference proteome</keyword>
<feature type="region of interest" description="Disordered" evidence="1">
    <location>
        <begin position="1"/>
        <end position="59"/>
    </location>
</feature>
<dbReference type="EMBL" id="BAAABW010000015">
    <property type="protein sequence ID" value="GAA0348100.1"/>
    <property type="molecule type" value="Genomic_DNA"/>
</dbReference>
<dbReference type="Proteomes" id="UP001500063">
    <property type="component" value="Unassembled WGS sequence"/>
</dbReference>